<dbReference type="PIRSF" id="PIRSF019543">
    <property type="entry name" value="Clavaminate_syn"/>
    <property type="match status" value="1"/>
</dbReference>
<proteinExistence type="inferred from homology"/>
<dbReference type="GO" id="GO:0051213">
    <property type="term" value="F:dioxygenase activity"/>
    <property type="evidence" value="ECO:0007669"/>
    <property type="project" value="UniProtKB-KW"/>
</dbReference>
<keyword evidence="6" id="KW-0223">Dioxygenase</keyword>
<dbReference type="InterPro" id="IPR042098">
    <property type="entry name" value="TauD-like_sf"/>
</dbReference>
<keyword evidence="4" id="KW-0408">Iron</keyword>
<dbReference type="Pfam" id="PF02668">
    <property type="entry name" value="TauD"/>
    <property type="match status" value="1"/>
</dbReference>
<comment type="similarity">
    <text evidence="1">Belongs to the clavaminate synthase family.</text>
</comment>
<evidence type="ECO:0000313" key="7">
    <source>
        <dbReference type="Proteomes" id="UP001595764"/>
    </source>
</evidence>
<evidence type="ECO:0000259" key="5">
    <source>
        <dbReference type="Pfam" id="PF02668"/>
    </source>
</evidence>
<protein>
    <submittedName>
        <fullName evidence="6">TauD/TfdA family dioxygenase</fullName>
    </submittedName>
</protein>
<keyword evidence="2" id="KW-0479">Metal-binding</keyword>
<dbReference type="Proteomes" id="UP001595764">
    <property type="component" value="Unassembled WGS sequence"/>
</dbReference>
<evidence type="ECO:0000256" key="3">
    <source>
        <dbReference type="ARBA" id="ARBA00023002"/>
    </source>
</evidence>
<reference evidence="7" key="1">
    <citation type="journal article" date="2019" name="Int. J. Syst. Evol. Microbiol.">
        <title>The Global Catalogue of Microorganisms (GCM) 10K type strain sequencing project: providing services to taxonomists for standard genome sequencing and annotation.</title>
        <authorList>
            <consortium name="The Broad Institute Genomics Platform"/>
            <consortium name="The Broad Institute Genome Sequencing Center for Infectious Disease"/>
            <person name="Wu L."/>
            <person name="Ma J."/>
        </authorList>
    </citation>
    <scope>NUCLEOTIDE SEQUENCE [LARGE SCALE GENOMIC DNA]</scope>
    <source>
        <strain evidence="7">CGMCC 4.7682</strain>
    </source>
</reference>
<dbReference type="InterPro" id="IPR014503">
    <property type="entry name" value="Clavaminate_syn-like"/>
</dbReference>
<evidence type="ECO:0000256" key="1">
    <source>
        <dbReference type="ARBA" id="ARBA00008425"/>
    </source>
</evidence>
<accession>A0ABV7QQK7</accession>
<dbReference type="RefSeq" id="WP_377872171.1">
    <property type="nucleotide sequence ID" value="NZ_JBHMAY010000037.1"/>
</dbReference>
<evidence type="ECO:0000256" key="4">
    <source>
        <dbReference type="ARBA" id="ARBA00023004"/>
    </source>
</evidence>
<evidence type="ECO:0000256" key="2">
    <source>
        <dbReference type="ARBA" id="ARBA00022723"/>
    </source>
</evidence>
<organism evidence="6 7">
    <name type="scientific">Amycolatopsis halotolerans</name>
    <dbReference type="NCBI Taxonomy" id="330083"/>
    <lineage>
        <taxon>Bacteria</taxon>
        <taxon>Bacillati</taxon>
        <taxon>Actinomycetota</taxon>
        <taxon>Actinomycetes</taxon>
        <taxon>Pseudonocardiales</taxon>
        <taxon>Pseudonocardiaceae</taxon>
        <taxon>Amycolatopsis</taxon>
    </lineage>
</organism>
<dbReference type="EMBL" id="JBHRWI010000039">
    <property type="protein sequence ID" value="MFC3514254.1"/>
    <property type="molecule type" value="Genomic_DNA"/>
</dbReference>
<keyword evidence="3" id="KW-0560">Oxidoreductase</keyword>
<sequence>MERTTMLADGRAVVLTAEEAEALTRLTGELADGTALESPLWMNRARTASCALPTRIGAALRRFRHDAGEDGVLLVKGLPLGPVPPTPGRYDSLQLYATQPAALLVSLALCIGEPVGFADEKGGSLVHDVVPVPGMADFPGNAGSAPLTLHVENAFHPHRPDVVGLLCLRNDHDDAAALRTASSRRAVRLLDSGTVDVLREPRFVTEAPASFGSGETSAESHAVLYGSVEDPSVRVDFTSTHATDDAAADALAELSGALEEVRTDMVLAPGDLALVDNRVALHGRSRFAPQHDGTDRWLHRIFVHVDFRASRAWRPRGGHVISGQAVS</sequence>
<keyword evidence="7" id="KW-1185">Reference proteome</keyword>
<name>A0ABV7QQK7_9PSEU</name>
<dbReference type="InterPro" id="IPR003819">
    <property type="entry name" value="TauD/TfdA-like"/>
</dbReference>
<comment type="caution">
    <text evidence="6">The sequence shown here is derived from an EMBL/GenBank/DDBJ whole genome shotgun (WGS) entry which is preliminary data.</text>
</comment>
<evidence type="ECO:0000313" key="6">
    <source>
        <dbReference type="EMBL" id="MFC3514254.1"/>
    </source>
</evidence>
<dbReference type="Gene3D" id="3.60.130.10">
    <property type="entry name" value="Clavaminate synthase-like"/>
    <property type="match status" value="1"/>
</dbReference>
<feature type="domain" description="TauD/TfdA-like" evidence="5">
    <location>
        <begin position="55"/>
        <end position="301"/>
    </location>
</feature>
<gene>
    <name evidence="6" type="ORF">ACFORO_29085</name>
</gene>
<dbReference type="SUPFAM" id="SSF51197">
    <property type="entry name" value="Clavaminate synthase-like"/>
    <property type="match status" value="1"/>
</dbReference>